<keyword evidence="2" id="KW-1185">Reference proteome</keyword>
<proteinExistence type="predicted"/>
<dbReference type="AlphaFoldDB" id="A0A4Q9PQB5"/>
<evidence type="ECO:0000313" key="1">
    <source>
        <dbReference type="EMBL" id="TBU56394.1"/>
    </source>
</evidence>
<name>A0A4Q9PQB5_9APHY</name>
<evidence type="ECO:0000313" key="2">
    <source>
        <dbReference type="Proteomes" id="UP000292082"/>
    </source>
</evidence>
<gene>
    <name evidence="1" type="ORF">BD310DRAFT_616654</name>
</gene>
<dbReference type="Proteomes" id="UP000292082">
    <property type="component" value="Unassembled WGS sequence"/>
</dbReference>
<dbReference type="EMBL" id="ML145152">
    <property type="protein sequence ID" value="TBU56394.1"/>
    <property type="molecule type" value="Genomic_DNA"/>
</dbReference>
<protein>
    <submittedName>
        <fullName evidence="1">Uncharacterized protein</fullName>
    </submittedName>
</protein>
<organism evidence="1 2">
    <name type="scientific">Dichomitus squalens</name>
    <dbReference type="NCBI Taxonomy" id="114155"/>
    <lineage>
        <taxon>Eukaryota</taxon>
        <taxon>Fungi</taxon>
        <taxon>Dikarya</taxon>
        <taxon>Basidiomycota</taxon>
        <taxon>Agaricomycotina</taxon>
        <taxon>Agaricomycetes</taxon>
        <taxon>Polyporales</taxon>
        <taxon>Polyporaceae</taxon>
        <taxon>Dichomitus</taxon>
    </lineage>
</organism>
<reference evidence="1 2" key="1">
    <citation type="submission" date="2019-01" db="EMBL/GenBank/DDBJ databases">
        <title>Draft genome sequences of three monokaryotic isolates of the white-rot basidiomycete fungus Dichomitus squalens.</title>
        <authorList>
            <consortium name="DOE Joint Genome Institute"/>
            <person name="Lopez S.C."/>
            <person name="Andreopoulos B."/>
            <person name="Pangilinan J."/>
            <person name="Lipzen A."/>
            <person name="Riley R."/>
            <person name="Ahrendt S."/>
            <person name="Ng V."/>
            <person name="Barry K."/>
            <person name="Daum C."/>
            <person name="Grigoriev I.V."/>
            <person name="Hilden K.S."/>
            <person name="Makela M.R."/>
            <person name="de Vries R.P."/>
        </authorList>
    </citation>
    <scope>NUCLEOTIDE SEQUENCE [LARGE SCALE GENOMIC DNA]</scope>
    <source>
        <strain evidence="1 2">CBS 464.89</strain>
    </source>
</reference>
<sequence>MSRSRGPFVLRCGEPSSRYSTRNPKMYGSHASEVLRSASALDLKRSPPPTGKTNTRWSYEHFGAAADTSSIWVIEHIVLGGAAHACPDKVSCLNDCGEVCFFQGTAALPNPPNAFAEEGDIIPSDIVGSRGERRSKPGLSLAAFVSWRTGAIWGASPSSCQAWYTRLSQVSLVAALNALTRLKSPVNLSTEGGNLETPLAGYCLRDDPEDQAIKLCHPSIDSSMPRLPRSHVTLPLAVIEGNLPPFYDSHSIVNDVA</sequence>
<accession>A0A4Q9PQB5</accession>